<gene>
    <name evidence="2" type="ORF">NPIL_271721</name>
</gene>
<dbReference type="AlphaFoldDB" id="A0A8X6QZM5"/>
<comment type="caution">
    <text evidence="2">The sequence shown here is derived from an EMBL/GenBank/DDBJ whole genome shotgun (WGS) entry which is preliminary data.</text>
</comment>
<sequence>MDAAKRIEFVKERKICVNCLKSQVQINCFSKYSYPLCSKRHNSLQCRNTEEIKQVKCSSCANISQASAEGNEQTVDCSGREGESSPPLKSVSNQTKQGNKSV</sequence>
<feature type="region of interest" description="Disordered" evidence="1">
    <location>
        <begin position="69"/>
        <end position="102"/>
    </location>
</feature>
<proteinExistence type="predicted"/>
<protein>
    <submittedName>
        <fullName evidence="2">Uncharacterized protein</fullName>
    </submittedName>
</protein>
<organism evidence="2 3">
    <name type="scientific">Nephila pilipes</name>
    <name type="common">Giant wood spider</name>
    <name type="synonym">Nephila maculata</name>
    <dbReference type="NCBI Taxonomy" id="299642"/>
    <lineage>
        <taxon>Eukaryota</taxon>
        <taxon>Metazoa</taxon>
        <taxon>Ecdysozoa</taxon>
        <taxon>Arthropoda</taxon>
        <taxon>Chelicerata</taxon>
        <taxon>Arachnida</taxon>
        <taxon>Araneae</taxon>
        <taxon>Araneomorphae</taxon>
        <taxon>Entelegynae</taxon>
        <taxon>Araneoidea</taxon>
        <taxon>Nephilidae</taxon>
        <taxon>Nephila</taxon>
    </lineage>
</organism>
<reference evidence="2" key="1">
    <citation type="submission" date="2020-08" db="EMBL/GenBank/DDBJ databases">
        <title>Multicomponent nature underlies the extraordinary mechanical properties of spider dragline silk.</title>
        <authorList>
            <person name="Kono N."/>
            <person name="Nakamura H."/>
            <person name="Mori M."/>
            <person name="Yoshida Y."/>
            <person name="Ohtoshi R."/>
            <person name="Malay A.D."/>
            <person name="Moran D.A.P."/>
            <person name="Tomita M."/>
            <person name="Numata K."/>
            <person name="Arakawa K."/>
        </authorList>
    </citation>
    <scope>NUCLEOTIDE SEQUENCE</scope>
</reference>
<feature type="compositionally biased region" description="Polar residues" evidence="1">
    <location>
        <begin position="90"/>
        <end position="102"/>
    </location>
</feature>
<dbReference type="Proteomes" id="UP000887013">
    <property type="component" value="Unassembled WGS sequence"/>
</dbReference>
<accession>A0A8X6QZM5</accession>
<evidence type="ECO:0000313" key="2">
    <source>
        <dbReference type="EMBL" id="GFU55950.1"/>
    </source>
</evidence>
<dbReference type="OrthoDB" id="6437296at2759"/>
<dbReference type="EMBL" id="BMAW01039463">
    <property type="protein sequence ID" value="GFU55950.1"/>
    <property type="molecule type" value="Genomic_DNA"/>
</dbReference>
<evidence type="ECO:0000313" key="3">
    <source>
        <dbReference type="Proteomes" id="UP000887013"/>
    </source>
</evidence>
<name>A0A8X6QZM5_NEPPI</name>
<keyword evidence="3" id="KW-1185">Reference proteome</keyword>
<evidence type="ECO:0000256" key="1">
    <source>
        <dbReference type="SAM" id="MobiDB-lite"/>
    </source>
</evidence>